<accession>B9RM21</accession>
<dbReference type="SUPFAM" id="SSF52266">
    <property type="entry name" value="SGNH hydrolase"/>
    <property type="match status" value="1"/>
</dbReference>
<dbReference type="GO" id="GO:0016788">
    <property type="term" value="F:hydrolase activity, acting on ester bonds"/>
    <property type="evidence" value="ECO:0007669"/>
    <property type="project" value="InterPro"/>
</dbReference>
<feature type="chain" id="PRO_5002891141" evidence="2">
    <location>
        <begin position="19"/>
        <end position="359"/>
    </location>
</feature>
<dbReference type="eggNOG" id="ENOG502QSNM">
    <property type="taxonomic scope" value="Eukaryota"/>
</dbReference>
<reference evidence="4" key="1">
    <citation type="journal article" date="2010" name="Nat. Biotechnol.">
        <title>Draft genome sequence of the oilseed species Ricinus communis.</title>
        <authorList>
            <person name="Chan A.P."/>
            <person name="Crabtree J."/>
            <person name="Zhao Q."/>
            <person name="Lorenzi H."/>
            <person name="Orvis J."/>
            <person name="Puiu D."/>
            <person name="Melake-Berhan A."/>
            <person name="Jones K.M."/>
            <person name="Redman J."/>
            <person name="Chen G."/>
            <person name="Cahoon E.B."/>
            <person name="Gedil M."/>
            <person name="Stanke M."/>
            <person name="Haas B.J."/>
            <person name="Wortman J.R."/>
            <person name="Fraser-Liggett C.M."/>
            <person name="Ravel J."/>
            <person name="Rabinowicz P.D."/>
        </authorList>
    </citation>
    <scope>NUCLEOTIDE SEQUENCE [LARGE SCALE GENOMIC DNA]</scope>
    <source>
        <strain evidence="4">cv. Hale</strain>
    </source>
</reference>
<sequence>MAGSTFFLLVTFIFYSSCCIDFAAPATNPLPKFSALFCFGDSILDTGNNNYIKALFKSDYRPYGQDFPNGIPTGRFSNGRLIPDMLASVLEIKDTLPPFLQPNLSNEDLITGVNFASAGSGFDAKTNALTNAISFSRQIDLFKDYVARLKGVVGEEKAMQIINDAVIVVTGATDDYVFNIFDFPTRRFEFTPRQYGDFLLNNLQNITKELYSLGLRAMLVLGLPPVGFLPFQTSIRLANPFALRYSLEEQNEISADYNQKLIGTLSQLQQTLPGSKIVYTDVYEIIEDMVTSPQKYGFVETKDVCCGSGLLEQNPSCDPFTPPCQQPSKFLFWDRIHPTLAAYHYIFNSLVQNVLPKFL</sequence>
<evidence type="ECO:0000313" key="4">
    <source>
        <dbReference type="Proteomes" id="UP000008311"/>
    </source>
</evidence>
<organism evidence="3 4">
    <name type="scientific">Ricinus communis</name>
    <name type="common">Castor bean</name>
    <dbReference type="NCBI Taxonomy" id="3988"/>
    <lineage>
        <taxon>Eukaryota</taxon>
        <taxon>Viridiplantae</taxon>
        <taxon>Streptophyta</taxon>
        <taxon>Embryophyta</taxon>
        <taxon>Tracheophyta</taxon>
        <taxon>Spermatophyta</taxon>
        <taxon>Magnoliopsida</taxon>
        <taxon>eudicotyledons</taxon>
        <taxon>Gunneridae</taxon>
        <taxon>Pentapetalae</taxon>
        <taxon>rosids</taxon>
        <taxon>fabids</taxon>
        <taxon>Malpighiales</taxon>
        <taxon>Euphorbiaceae</taxon>
        <taxon>Acalyphoideae</taxon>
        <taxon>Acalypheae</taxon>
        <taxon>Ricinus</taxon>
    </lineage>
</organism>
<evidence type="ECO:0000313" key="3">
    <source>
        <dbReference type="EMBL" id="EEF47344.1"/>
    </source>
</evidence>
<dbReference type="Proteomes" id="UP000008311">
    <property type="component" value="Unassembled WGS sequence"/>
</dbReference>
<dbReference type="Gene3D" id="3.40.50.1110">
    <property type="entry name" value="SGNH hydrolase"/>
    <property type="match status" value="1"/>
</dbReference>
<dbReference type="AlphaFoldDB" id="B9RM21"/>
<dbReference type="PANTHER" id="PTHR45642">
    <property type="entry name" value="GDSL ESTERASE/LIPASE EXL3"/>
    <property type="match status" value="1"/>
</dbReference>
<dbReference type="InterPro" id="IPR050592">
    <property type="entry name" value="GDSL_lipolytic_enzyme"/>
</dbReference>
<dbReference type="PANTHER" id="PTHR45642:SF120">
    <property type="entry name" value="GDSL-LIKE LIPASE_ACYLHYDROLASE"/>
    <property type="match status" value="1"/>
</dbReference>
<dbReference type="InterPro" id="IPR001087">
    <property type="entry name" value="GDSL"/>
</dbReference>
<comment type="similarity">
    <text evidence="1">Belongs to the 'GDSL' lipolytic enzyme family.</text>
</comment>
<dbReference type="InParanoid" id="B9RM21"/>
<keyword evidence="4" id="KW-1185">Reference proteome</keyword>
<feature type="signal peptide" evidence="2">
    <location>
        <begin position="1"/>
        <end position="18"/>
    </location>
</feature>
<protein>
    <submittedName>
        <fullName evidence="3">Zinc finger protein, putative</fullName>
    </submittedName>
</protein>
<dbReference type="CDD" id="cd01837">
    <property type="entry name" value="SGNH_plant_lipase_like"/>
    <property type="match status" value="1"/>
</dbReference>
<dbReference type="OrthoDB" id="1600564at2759"/>
<evidence type="ECO:0000256" key="2">
    <source>
        <dbReference type="SAM" id="SignalP"/>
    </source>
</evidence>
<keyword evidence="2" id="KW-0732">Signal</keyword>
<dbReference type="OMA" id="NHLPYGV"/>
<gene>
    <name evidence="3" type="ORF">RCOM_1077210</name>
</gene>
<dbReference type="InterPro" id="IPR035669">
    <property type="entry name" value="SGNH_plant_lipase-like"/>
</dbReference>
<dbReference type="STRING" id="3988.B9RM21"/>
<proteinExistence type="inferred from homology"/>
<dbReference type="InterPro" id="IPR036514">
    <property type="entry name" value="SGNH_hydro_sf"/>
</dbReference>
<dbReference type="KEGG" id="rcu:8274232"/>
<evidence type="ECO:0000256" key="1">
    <source>
        <dbReference type="ARBA" id="ARBA00008668"/>
    </source>
</evidence>
<dbReference type="FunCoup" id="B9RM21">
    <property type="interactions" value="60"/>
</dbReference>
<name>B9RM21_RICCO</name>
<dbReference type="EMBL" id="EQ973789">
    <property type="protein sequence ID" value="EEF47344.1"/>
    <property type="molecule type" value="Genomic_DNA"/>
</dbReference>
<dbReference type="Pfam" id="PF00657">
    <property type="entry name" value="Lipase_GDSL"/>
    <property type="match status" value="1"/>
</dbReference>